<proteinExistence type="predicted"/>
<accession>A0ACC0JEA2</accession>
<organism evidence="1 2">
    <name type="scientific">Choristoneura fumiferana</name>
    <name type="common">Spruce budworm moth</name>
    <name type="synonym">Archips fumiferana</name>
    <dbReference type="NCBI Taxonomy" id="7141"/>
    <lineage>
        <taxon>Eukaryota</taxon>
        <taxon>Metazoa</taxon>
        <taxon>Ecdysozoa</taxon>
        <taxon>Arthropoda</taxon>
        <taxon>Hexapoda</taxon>
        <taxon>Insecta</taxon>
        <taxon>Pterygota</taxon>
        <taxon>Neoptera</taxon>
        <taxon>Endopterygota</taxon>
        <taxon>Lepidoptera</taxon>
        <taxon>Glossata</taxon>
        <taxon>Ditrysia</taxon>
        <taxon>Tortricoidea</taxon>
        <taxon>Tortricidae</taxon>
        <taxon>Tortricinae</taxon>
        <taxon>Choristoneura</taxon>
    </lineage>
</organism>
<gene>
    <name evidence="1" type="ORF">MSG28_006258</name>
</gene>
<protein>
    <submittedName>
        <fullName evidence="1">Uncharacterized protein</fullName>
    </submittedName>
</protein>
<name>A0ACC0JEA2_CHOFU</name>
<comment type="caution">
    <text evidence="1">The sequence shown here is derived from an EMBL/GenBank/DDBJ whole genome shotgun (WGS) entry which is preliminary data.</text>
</comment>
<evidence type="ECO:0000313" key="2">
    <source>
        <dbReference type="Proteomes" id="UP001064048"/>
    </source>
</evidence>
<dbReference type="Proteomes" id="UP001064048">
    <property type="component" value="Chromosome 10"/>
</dbReference>
<keyword evidence="2" id="KW-1185">Reference proteome</keyword>
<evidence type="ECO:0000313" key="1">
    <source>
        <dbReference type="EMBL" id="KAI8422418.1"/>
    </source>
</evidence>
<sequence>MLLLTIAAFTVERYLAVSRPFLRHRLSLKSRVYKIIALNWIISCCFGIPDYFLIGIIQKEEQTYCHLKTPDKLKILIGMEMFVFFIMPTTIIFVLYVLIAIKIKSIDMLHKNSPVSGKQYRDKTIKMLELEKYSKDSTCIYFSSSAEDDEEREIPIKLYSAGLFSFNSIKIYVAWRILRYLCLVNAYIYTAVNPILYSLMSRKFSRAFKVLKIILVQVNVRKKSSGWLVEGIRLCICQLTSQWRDGRARAPTFLIGSYASSRVPHCSAASLVRISLTAQVVGPCARSARIATTILLANPAVKQQCLHCCVSAWRNGHAPPRTDSSYPTPQAQIAGKLQERSRVRNAMLLNDGRTLCKGYHHLARLSCRKAAVLALLYFGVERHSATIEFSILDDNNEAVSCLRPTFARGFARVEFGYRTLFPAVLWRAMEEACVQQWTAVG</sequence>
<dbReference type="EMBL" id="CM046110">
    <property type="protein sequence ID" value="KAI8422418.1"/>
    <property type="molecule type" value="Genomic_DNA"/>
</dbReference>
<reference evidence="1 2" key="1">
    <citation type="journal article" date="2022" name="Genome Biol. Evol.">
        <title>The Spruce Budworm Genome: Reconstructing the Evolutionary History of Antifreeze Proteins.</title>
        <authorList>
            <person name="Beliveau C."/>
            <person name="Gagne P."/>
            <person name="Picq S."/>
            <person name="Vernygora O."/>
            <person name="Keeling C.I."/>
            <person name="Pinkney K."/>
            <person name="Doucet D."/>
            <person name="Wen F."/>
            <person name="Johnston J.S."/>
            <person name="Maaroufi H."/>
            <person name="Boyle B."/>
            <person name="Laroche J."/>
            <person name="Dewar K."/>
            <person name="Juretic N."/>
            <person name="Blackburn G."/>
            <person name="Nisole A."/>
            <person name="Brunet B."/>
            <person name="Brandao M."/>
            <person name="Lumley L."/>
            <person name="Duan J."/>
            <person name="Quan G."/>
            <person name="Lucarotti C.J."/>
            <person name="Roe A.D."/>
            <person name="Sperling F.A.H."/>
            <person name="Levesque R.C."/>
            <person name="Cusson M."/>
        </authorList>
    </citation>
    <scope>NUCLEOTIDE SEQUENCE [LARGE SCALE GENOMIC DNA]</scope>
    <source>
        <strain evidence="1">Glfc:IPQL:Cfum</strain>
    </source>
</reference>